<comment type="caution">
    <text evidence="1">The sequence shown here is derived from an EMBL/GenBank/DDBJ whole genome shotgun (WGS) entry which is preliminary data.</text>
</comment>
<evidence type="ECO:0000313" key="2">
    <source>
        <dbReference type="Proteomes" id="UP000295129"/>
    </source>
</evidence>
<dbReference type="EMBL" id="SNVV01000011">
    <property type="protein sequence ID" value="TDN49581.1"/>
    <property type="molecule type" value="Genomic_DNA"/>
</dbReference>
<reference evidence="1 2" key="1">
    <citation type="submission" date="2019-03" db="EMBL/GenBank/DDBJ databases">
        <title>Genomic Encyclopedia of Type Strains, Phase IV (KMG-IV): sequencing the most valuable type-strain genomes for metagenomic binning, comparative biology and taxonomic classification.</title>
        <authorList>
            <person name="Goeker M."/>
        </authorList>
    </citation>
    <scope>NUCLEOTIDE SEQUENCE [LARGE SCALE GENOMIC DNA]</scope>
    <source>
        <strain evidence="1 2">DSM 12121</strain>
    </source>
</reference>
<evidence type="ECO:0000313" key="1">
    <source>
        <dbReference type="EMBL" id="TDN49581.1"/>
    </source>
</evidence>
<keyword evidence="2" id="KW-1185">Reference proteome</keyword>
<sequence length="203" mass="20961">MNYNVNTGVGTTAWNLLANANPPAVAGPAIEHPAANAAAYFCFAMDGAASVDAGGPYAGLFTWNLCGCIAGFLIRTNGGAVRRITGYHKTFQDTVPGAAVALFNAAGANGPQPGDVDYLIVPDKVSHPPSVPHSVSGLVGLTIHYYMNPQRNVSWVVSFNGDMGEMSAAFTGSRTAGQNITWGTQVVLPPPPPPTNSGCCVLI</sequence>
<proteinExistence type="predicted"/>
<dbReference type="AlphaFoldDB" id="A0A4R6DWF5"/>
<dbReference type="Proteomes" id="UP000295129">
    <property type="component" value="Unassembled WGS sequence"/>
</dbReference>
<name>A0A4R6DWF5_9RHOO</name>
<organism evidence="1 2">
    <name type="scientific">Azoarcus indigens</name>
    <dbReference type="NCBI Taxonomy" id="29545"/>
    <lineage>
        <taxon>Bacteria</taxon>
        <taxon>Pseudomonadati</taxon>
        <taxon>Pseudomonadota</taxon>
        <taxon>Betaproteobacteria</taxon>
        <taxon>Rhodocyclales</taxon>
        <taxon>Zoogloeaceae</taxon>
        <taxon>Azoarcus</taxon>
    </lineage>
</organism>
<protein>
    <submittedName>
        <fullName evidence="1">Uncharacterized protein</fullName>
    </submittedName>
</protein>
<dbReference type="RefSeq" id="WP_133592341.1">
    <property type="nucleotide sequence ID" value="NZ_SNVV01000011.1"/>
</dbReference>
<accession>A0A4R6DWF5</accession>
<gene>
    <name evidence="1" type="ORF">C7389_11160</name>
</gene>